<evidence type="ECO:0000259" key="9">
    <source>
        <dbReference type="Pfam" id="PF03871"/>
    </source>
</evidence>
<dbReference type="FunFam" id="3.40.1340.10:FF:000001">
    <property type="entry name" value="DNA-directed RNA polymerases I, II, and III subunit RPABC1"/>
    <property type="match status" value="1"/>
</dbReference>
<dbReference type="Pfam" id="PF01191">
    <property type="entry name" value="RNA_pol_Rpb5_C"/>
    <property type="match status" value="1"/>
</dbReference>
<dbReference type="GO" id="GO:0006362">
    <property type="term" value="P:transcription elongation by RNA polymerase I"/>
    <property type="evidence" value="ECO:0007669"/>
    <property type="project" value="TreeGrafter"/>
</dbReference>
<evidence type="ECO:0000256" key="5">
    <source>
        <dbReference type="ARBA" id="ARBA00023242"/>
    </source>
</evidence>
<feature type="domain" description="RNA polymerase Rpb5 N-terminal" evidence="9">
    <location>
        <begin position="7"/>
        <end position="89"/>
    </location>
</feature>
<gene>
    <name evidence="10" type="primary">rpb-5</name>
    <name evidence="10" type="ORF">T07_7748</name>
</gene>
<evidence type="ECO:0000256" key="2">
    <source>
        <dbReference type="ARBA" id="ARBA00020809"/>
    </source>
</evidence>
<dbReference type="Proteomes" id="UP000054630">
    <property type="component" value="Unassembled WGS sequence"/>
</dbReference>
<dbReference type="InterPro" id="IPR036710">
    <property type="entry name" value="RNA_pol_Rpb5_N_sf"/>
</dbReference>
<reference evidence="10 11" key="1">
    <citation type="submission" date="2015-01" db="EMBL/GenBank/DDBJ databases">
        <title>Evolution of Trichinella species and genotypes.</title>
        <authorList>
            <person name="Korhonen P.K."/>
            <person name="Edoardo P."/>
            <person name="Giuseppe L.R."/>
            <person name="Gasser R.B."/>
        </authorList>
    </citation>
    <scope>NUCLEOTIDE SEQUENCE [LARGE SCALE GENOMIC DNA]</scope>
    <source>
        <strain evidence="10">ISS37</strain>
    </source>
</reference>
<dbReference type="Pfam" id="PF03871">
    <property type="entry name" value="RNA_pol_Rpb5_N"/>
    <property type="match status" value="1"/>
</dbReference>
<comment type="subcellular location">
    <subcellularLocation>
        <location evidence="1">Nucleus</location>
    </subcellularLocation>
</comment>
<dbReference type="PANTHER" id="PTHR10535">
    <property type="entry name" value="DNA-DIRECTED RNA POLYMERASES I, II, AND III SUBUNIT RPABC1"/>
    <property type="match status" value="1"/>
</dbReference>
<dbReference type="SUPFAM" id="SSF55287">
    <property type="entry name" value="RPB5-like RNA polymerase subunit"/>
    <property type="match status" value="1"/>
</dbReference>
<dbReference type="GO" id="GO:0005665">
    <property type="term" value="C:RNA polymerase II, core complex"/>
    <property type="evidence" value="ECO:0007669"/>
    <property type="project" value="TreeGrafter"/>
</dbReference>
<evidence type="ECO:0000256" key="3">
    <source>
        <dbReference type="ARBA" id="ARBA00022478"/>
    </source>
</evidence>
<dbReference type="InterPro" id="IPR000783">
    <property type="entry name" value="RNA_pol_subH/Rpb5_C"/>
</dbReference>
<dbReference type="STRING" id="6336.A0A0V0S633"/>
<name>A0A0V0S633_9BILA</name>
<dbReference type="PIRSF" id="PIRSF000747">
    <property type="entry name" value="RPB5"/>
    <property type="match status" value="1"/>
</dbReference>
<comment type="caution">
    <text evidence="10">The sequence shown here is derived from an EMBL/GenBank/DDBJ whole genome shotgun (WGS) entry which is preliminary data.</text>
</comment>
<keyword evidence="3 10" id="KW-0240">DNA-directed RNA polymerase</keyword>
<keyword evidence="4" id="KW-0804">Transcription</keyword>
<dbReference type="GO" id="GO:0006366">
    <property type="term" value="P:transcription by RNA polymerase II"/>
    <property type="evidence" value="ECO:0007669"/>
    <property type="project" value="TreeGrafter"/>
</dbReference>
<dbReference type="InterPro" id="IPR014381">
    <property type="entry name" value="Arch_Rpo5/euc_Rpb5"/>
</dbReference>
<dbReference type="EMBL" id="JYDL01000033">
    <property type="protein sequence ID" value="KRX22180.1"/>
    <property type="molecule type" value="Genomic_DNA"/>
</dbReference>
<evidence type="ECO:0000256" key="7">
    <source>
        <dbReference type="ARBA" id="ARBA00032836"/>
    </source>
</evidence>
<dbReference type="GO" id="GO:0003899">
    <property type="term" value="F:DNA-directed RNA polymerase activity"/>
    <property type="evidence" value="ECO:0007669"/>
    <property type="project" value="InterPro"/>
</dbReference>
<evidence type="ECO:0000256" key="4">
    <source>
        <dbReference type="ARBA" id="ARBA00023163"/>
    </source>
</evidence>
<dbReference type="GO" id="GO:0005666">
    <property type="term" value="C:RNA polymerase III complex"/>
    <property type="evidence" value="ECO:0007669"/>
    <property type="project" value="TreeGrafter"/>
</dbReference>
<evidence type="ECO:0000313" key="10">
    <source>
        <dbReference type="EMBL" id="KRX22180.1"/>
    </source>
</evidence>
<evidence type="ECO:0000256" key="6">
    <source>
        <dbReference type="ARBA" id="ARBA00025765"/>
    </source>
</evidence>
<protein>
    <recommendedName>
        <fullName evidence="2">DNA-directed RNA polymerases I, II, and III subunit RPABC1</fullName>
    </recommendedName>
    <alternativeName>
        <fullName evidence="7">RPB5 homolog</fullName>
    </alternativeName>
</protein>
<evidence type="ECO:0000259" key="8">
    <source>
        <dbReference type="Pfam" id="PF01191"/>
    </source>
</evidence>
<evidence type="ECO:0000313" key="11">
    <source>
        <dbReference type="Proteomes" id="UP000054630"/>
    </source>
</evidence>
<dbReference type="GO" id="GO:0042797">
    <property type="term" value="P:tRNA transcription by RNA polymerase III"/>
    <property type="evidence" value="ECO:0007669"/>
    <property type="project" value="TreeGrafter"/>
</dbReference>
<organism evidence="10 11">
    <name type="scientific">Trichinella nelsoni</name>
    <dbReference type="NCBI Taxonomy" id="6336"/>
    <lineage>
        <taxon>Eukaryota</taxon>
        <taxon>Metazoa</taxon>
        <taxon>Ecdysozoa</taxon>
        <taxon>Nematoda</taxon>
        <taxon>Enoplea</taxon>
        <taxon>Dorylaimia</taxon>
        <taxon>Trichinellida</taxon>
        <taxon>Trichinellidae</taxon>
        <taxon>Trichinella</taxon>
    </lineage>
</organism>
<dbReference type="Gene3D" id="3.40.1340.10">
    <property type="entry name" value="RNA polymerase, Rpb5, N-terminal domain"/>
    <property type="match status" value="1"/>
</dbReference>
<dbReference type="OrthoDB" id="248779at2759"/>
<keyword evidence="5" id="KW-0539">Nucleus</keyword>
<sequence>MERDENVIYNFWRMRKTTMEMCYDRNYEVTQKDIDVSLKDFIEVFGDRPSEDRPSRSALSYIVKHKKNEKNRLYVCFVNKKKAGKEAVKCCFDFLEAHNLNRVVLVLQEEMTPAGKKLVLEVSKKFKIEIFFESELMQNITKHELVPQHIILSKHEKMEVLEKYKIKETALPKILLSDPISRYYGASRGQVFKIIRRLRFPTQQSPIFDDFPEFTNFAELREDKSCISYRLVV</sequence>
<dbReference type="GO" id="GO:0005736">
    <property type="term" value="C:RNA polymerase I complex"/>
    <property type="evidence" value="ECO:0007669"/>
    <property type="project" value="TreeGrafter"/>
</dbReference>
<comment type="similarity">
    <text evidence="6">Belongs to the archaeal Rpo5/eukaryotic RPB5 RNA polymerase subunit family.</text>
</comment>
<dbReference type="GO" id="GO:0003677">
    <property type="term" value="F:DNA binding"/>
    <property type="evidence" value="ECO:0007669"/>
    <property type="project" value="InterPro"/>
</dbReference>
<dbReference type="InterPro" id="IPR005571">
    <property type="entry name" value="RNA_pol_Rpb5_N"/>
</dbReference>
<accession>A0A0V0S633</accession>
<evidence type="ECO:0000256" key="1">
    <source>
        <dbReference type="ARBA" id="ARBA00004123"/>
    </source>
</evidence>
<dbReference type="AlphaFoldDB" id="A0A0V0S633"/>
<dbReference type="Gene3D" id="3.90.940.20">
    <property type="entry name" value="RPB5-like RNA polymerase subunit"/>
    <property type="match status" value="1"/>
</dbReference>
<dbReference type="SUPFAM" id="SSF53036">
    <property type="entry name" value="Eukaryotic RPB5 N-terminal domain"/>
    <property type="match status" value="1"/>
</dbReference>
<feature type="domain" description="RNA polymerase subunit H/Rpb5 C-terminal" evidence="8">
    <location>
        <begin position="139"/>
        <end position="197"/>
    </location>
</feature>
<dbReference type="InterPro" id="IPR035913">
    <property type="entry name" value="RPB5-like_sf"/>
</dbReference>
<keyword evidence="11" id="KW-1185">Reference proteome</keyword>
<proteinExistence type="inferred from homology"/>
<dbReference type="PANTHER" id="PTHR10535:SF0">
    <property type="entry name" value="DNA-DIRECTED RNA POLYMERASES I, II, AND III SUBUNIT RPABC1"/>
    <property type="match status" value="1"/>
</dbReference>